<evidence type="ECO:0000313" key="18">
    <source>
        <dbReference type="EMBL" id="KAL3401012.1"/>
    </source>
</evidence>
<dbReference type="Pfam" id="PF02709">
    <property type="entry name" value="Glyco_transf_7C"/>
    <property type="match status" value="1"/>
</dbReference>
<dbReference type="GO" id="GO:0046872">
    <property type="term" value="F:metal ion binding"/>
    <property type="evidence" value="ECO:0007669"/>
    <property type="project" value="UniProtKB-KW"/>
</dbReference>
<dbReference type="SUPFAM" id="SSF50370">
    <property type="entry name" value="Ricin B-like lectins"/>
    <property type="match status" value="1"/>
</dbReference>
<evidence type="ECO:0000256" key="4">
    <source>
        <dbReference type="ARBA" id="ARBA00005680"/>
    </source>
</evidence>
<dbReference type="CDD" id="cd02510">
    <property type="entry name" value="pp-GalNAc-T"/>
    <property type="match status" value="1"/>
</dbReference>
<dbReference type="GO" id="GO:0000139">
    <property type="term" value="C:Golgi membrane"/>
    <property type="evidence" value="ECO:0007669"/>
    <property type="project" value="UniProtKB-SubCell"/>
</dbReference>
<keyword evidence="13" id="KW-0472">Membrane</keyword>
<dbReference type="Pfam" id="PF00652">
    <property type="entry name" value="Ricin_B_lectin"/>
    <property type="match status" value="1"/>
</dbReference>
<gene>
    <name evidence="18" type="ORF">TKK_005660</name>
</gene>
<sequence>MCLGRRFRKLKIAAIIFVVVVCSIKIYKQYSKFPIVSVPFIIPDTYDTPVHESFDIQKAVITYNENDLKRWFRTAIEKPVDGPGEMGTPVDLLDLQDFAQREMFKLNEFNLMASNMISLNRTLGDQRHQKCSESSYSPLLPDTSVIIVFHNEAWSTLMRTVWSVINRSPRALLKEIILVDDASDRVHLQKDLEDYIKTLPIPTFVHRFRERSGLIRARLLGAKYARGQVLTFLDSHCECTFGWLEPLLHQVFLNRKTVASPVIDIISDKTFEFQKVGAGTRGGYDWFIKFDWHLRPEKTLLDGAKSIDPAYHPYSTPTIAGGLFSIDKRFFYEIGSYDEGMEIWGGENLEMSFRIWMCHGSLVIVPCSRVGHVYRDNTPYSFPANDAATTIDRNHARTAEVWMDGWKTFFYAVNPGAKNVNVGDLSERFALKERNKCQSFEWYLKNIYPESPIPKGTYMITRVMSQKNTNTRTPQLCLRFSEEPDDPLIAPCNYLDAYQVFVLMLQGQIGRNGYCLDGKNGFMSPVEMVACSDESETQLWILNDEDKMIKLKGQNLCLTLKFQSDGKAEMILQHCDLFSSNQKWSIADSF</sequence>
<evidence type="ECO:0000256" key="8">
    <source>
        <dbReference type="ARBA" id="ARBA00022723"/>
    </source>
</evidence>
<evidence type="ECO:0000256" key="9">
    <source>
        <dbReference type="ARBA" id="ARBA00022734"/>
    </source>
</evidence>
<comment type="cofactor">
    <cofactor evidence="1 16">
        <name>Mn(2+)</name>
        <dbReference type="ChEBI" id="CHEBI:29035"/>
    </cofactor>
</comment>
<dbReference type="SUPFAM" id="SSF53448">
    <property type="entry name" value="Nucleotide-diphospho-sugar transferases"/>
    <property type="match status" value="1"/>
</dbReference>
<keyword evidence="10" id="KW-0735">Signal-anchor</keyword>
<comment type="similarity">
    <text evidence="4 16">Belongs to the glycosyltransferase 2 family. GalNAc-T subfamily.</text>
</comment>
<dbReference type="PANTHER" id="PTHR11675:SF101">
    <property type="entry name" value="POLYPEPTIDE N-ACETYLGALACTOSAMINYLTRANSFERASE 5"/>
    <property type="match status" value="1"/>
</dbReference>
<dbReference type="GO" id="GO:0030246">
    <property type="term" value="F:carbohydrate binding"/>
    <property type="evidence" value="ECO:0007669"/>
    <property type="project" value="UniProtKB-KW"/>
</dbReference>
<dbReference type="PANTHER" id="PTHR11675">
    <property type="entry name" value="N-ACETYLGALACTOSAMINYLTRANSFERASE"/>
    <property type="match status" value="1"/>
</dbReference>
<reference evidence="18 19" key="1">
    <citation type="journal article" date="2024" name="bioRxiv">
        <title>A reference genome for Trichogramma kaykai: A tiny desert-dwelling parasitoid wasp with competing sex-ratio distorters.</title>
        <authorList>
            <person name="Culotta J."/>
            <person name="Lindsey A.R."/>
        </authorList>
    </citation>
    <scope>NUCLEOTIDE SEQUENCE [LARGE SCALE GENOMIC DNA]</scope>
    <source>
        <strain evidence="18 19">KSX58</strain>
    </source>
</reference>
<evidence type="ECO:0000256" key="6">
    <source>
        <dbReference type="ARBA" id="ARBA00022679"/>
    </source>
</evidence>
<protein>
    <recommendedName>
        <fullName evidence="16">Polypeptide N-acetylgalactosaminyltransferase</fullName>
        <ecNumber evidence="16">2.4.1.-</ecNumber>
    </recommendedName>
    <alternativeName>
        <fullName evidence="16">Protein-UDP acetylgalactosaminyltransferase</fullName>
    </alternativeName>
</protein>
<keyword evidence="12 16" id="KW-0333">Golgi apparatus</keyword>
<dbReference type="InterPro" id="IPR035992">
    <property type="entry name" value="Ricin_B-like_lectins"/>
</dbReference>
<evidence type="ECO:0000256" key="16">
    <source>
        <dbReference type="RuleBase" id="RU361242"/>
    </source>
</evidence>
<dbReference type="Gene3D" id="3.90.550.10">
    <property type="entry name" value="Spore Coat Polysaccharide Biosynthesis Protein SpsA, Chain A"/>
    <property type="match status" value="1"/>
</dbReference>
<comment type="subcellular location">
    <subcellularLocation>
        <location evidence="2 16">Golgi apparatus membrane</location>
        <topology evidence="2 16">Single-pass type II membrane protein</topology>
    </subcellularLocation>
</comment>
<evidence type="ECO:0000256" key="14">
    <source>
        <dbReference type="ARBA" id="ARBA00023157"/>
    </source>
</evidence>
<dbReference type="EMBL" id="JBJJXI010000049">
    <property type="protein sequence ID" value="KAL3401012.1"/>
    <property type="molecule type" value="Genomic_DNA"/>
</dbReference>
<dbReference type="Proteomes" id="UP001627154">
    <property type="component" value="Unassembled WGS sequence"/>
</dbReference>
<evidence type="ECO:0000256" key="15">
    <source>
        <dbReference type="ARBA" id="ARBA00023211"/>
    </source>
</evidence>
<feature type="domain" description="Ricin B lectin" evidence="17">
    <location>
        <begin position="465"/>
        <end position="587"/>
    </location>
</feature>
<dbReference type="SMART" id="SM00458">
    <property type="entry name" value="RICIN"/>
    <property type="match status" value="1"/>
</dbReference>
<evidence type="ECO:0000256" key="2">
    <source>
        <dbReference type="ARBA" id="ARBA00004323"/>
    </source>
</evidence>
<evidence type="ECO:0000256" key="11">
    <source>
        <dbReference type="ARBA" id="ARBA00022989"/>
    </source>
</evidence>
<dbReference type="InterPro" id="IPR001173">
    <property type="entry name" value="Glyco_trans_2-like"/>
</dbReference>
<dbReference type="GO" id="GO:0006493">
    <property type="term" value="P:protein O-linked glycosylation"/>
    <property type="evidence" value="ECO:0007669"/>
    <property type="project" value="UniProtKB-ARBA"/>
</dbReference>
<proteinExistence type="inferred from homology"/>
<dbReference type="InterPro" id="IPR027791">
    <property type="entry name" value="Galactosyl_T_C"/>
</dbReference>
<evidence type="ECO:0000256" key="3">
    <source>
        <dbReference type="ARBA" id="ARBA00004922"/>
    </source>
</evidence>
<keyword evidence="6 16" id="KW-0808">Transferase</keyword>
<name>A0ABD2X6I5_9HYME</name>
<dbReference type="AlphaFoldDB" id="A0ABD2X6I5"/>
<dbReference type="Pfam" id="PF00535">
    <property type="entry name" value="Glycos_transf_2"/>
    <property type="match status" value="1"/>
</dbReference>
<dbReference type="GO" id="GO:0004653">
    <property type="term" value="F:polypeptide N-acetylgalactosaminyltransferase activity"/>
    <property type="evidence" value="ECO:0007669"/>
    <property type="project" value="UniProtKB-ARBA"/>
</dbReference>
<keyword evidence="7" id="KW-0812">Transmembrane</keyword>
<accession>A0ABD2X6I5</accession>
<keyword evidence="19" id="KW-1185">Reference proteome</keyword>
<dbReference type="EC" id="2.4.1.-" evidence="16"/>
<keyword evidence="5 16" id="KW-0328">Glycosyltransferase</keyword>
<keyword evidence="9 16" id="KW-0430">Lectin</keyword>
<evidence type="ECO:0000256" key="13">
    <source>
        <dbReference type="ARBA" id="ARBA00023136"/>
    </source>
</evidence>
<evidence type="ECO:0000256" key="12">
    <source>
        <dbReference type="ARBA" id="ARBA00023034"/>
    </source>
</evidence>
<dbReference type="InterPro" id="IPR000772">
    <property type="entry name" value="Ricin_B_lectin"/>
</dbReference>
<evidence type="ECO:0000256" key="7">
    <source>
        <dbReference type="ARBA" id="ARBA00022692"/>
    </source>
</evidence>
<evidence type="ECO:0000313" key="19">
    <source>
        <dbReference type="Proteomes" id="UP001627154"/>
    </source>
</evidence>
<keyword evidence="11" id="KW-1133">Transmembrane helix</keyword>
<dbReference type="Gene3D" id="2.80.10.50">
    <property type="match status" value="1"/>
</dbReference>
<evidence type="ECO:0000256" key="10">
    <source>
        <dbReference type="ARBA" id="ARBA00022968"/>
    </source>
</evidence>
<organism evidence="18 19">
    <name type="scientific">Trichogramma kaykai</name>
    <dbReference type="NCBI Taxonomy" id="54128"/>
    <lineage>
        <taxon>Eukaryota</taxon>
        <taxon>Metazoa</taxon>
        <taxon>Ecdysozoa</taxon>
        <taxon>Arthropoda</taxon>
        <taxon>Hexapoda</taxon>
        <taxon>Insecta</taxon>
        <taxon>Pterygota</taxon>
        <taxon>Neoptera</taxon>
        <taxon>Endopterygota</taxon>
        <taxon>Hymenoptera</taxon>
        <taxon>Apocrita</taxon>
        <taxon>Proctotrupomorpha</taxon>
        <taxon>Chalcidoidea</taxon>
        <taxon>Trichogrammatidae</taxon>
        <taxon>Trichogramma</taxon>
    </lineage>
</organism>
<keyword evidence="14 16" id="KW-1015">Disulfide bond</keyword>
<evidence type="ECO:0000259" key="17">
    <source>
        <dbReference type="SMART" id="SM00458"/>
    </source>
</evidence>
<dbReference type="InterPro" id="IPR045885">
    <property type="entry name" value="GalNAc-T"/>
</dbReference>
<evidence type="ECO:0000256" key="5">
    <source>
        <dbReference type="ARBA" id="ARBA00022676"/>
    </source>
</evidence>
<evidence type="ECO:0000256" key="1">
    <source>
        <dbReference type="ARBA" id="ARBA00001936"/>
    </source>
</evidence>
<dbReference type="PROSITE" id="PS50231">
    <property type="entry name" value="RICIN_B_LECTIN"/>
    <property type="match status" value="1"/>
</dbReference>
<dbReference type="FunFam" id="3.90.550.10:FF:000021">
    <property type="entry name" value="Polypeptide N-acetylgalactosaminyltransferase"/>
    <property type="match status" value="1"/>
</dbReference>
<comment type="pathway">
    <text evidence="3 16">Protein modification; protein glycosylation.</text>
</comment>
<keyword evidence="15 16" id="KW-0464">Manganese</keyword>
<keyword evidence="8" id="KW-0479">Metal-binding</keyword>
<comment type="caution">
    <text evidence="18">The sequence shown here is derived from an EMBL/GenBank/DDBJ whole genome shotgun (WGS) entry which is preliminary data.</text>
</comment>
<dbReference type="InterPro" id="IPR029044">
    <property type="entry name" value="Nucleotide-diphossugar_trans"/>
</dbReference>